<dbReference type="AlphaFoldDB" id="A0A9D4DTE6"/>
<evidence type="ECO:0000259" key="2">
    <source>
        <dbReference type="PROSITE" id="PS50041"/>
    </source>
</evidence>
<protein>
    <recommendedName>
        <fullName evidence="2">C-type lectin domain-containing protein</fullName>
    </recommendedName>
</protein>
<dbReference type="PROSITE" id="PS00615">
    <property type="entry name" value="C_TYPE_LECTIN_1"/>
    <property type="match status" value="1"/>
</dbReference>
<dbReference type="InterPro" id="IPR016187">
    <property type="entry name" value="CTDL_fold"/>
</dbReference>
<evidence type="ECO:0000313" key="3">
    <source>
        <dbReference type="EMBL" id="KAH3754683.1"/>
    </source>
</evidence>
<keyword evidence="4" id="KW-1185">Reference proteome</keyword>
<reference evidence="3" key="2">
    <citation type="submission" date="2020-11" db="EMBL/GenBank/DDBJ databases">
        <authorList>
            <person name="McCartney M.A."/>
            <person name="Auch B."/>
            <person name="Kono T."/>
            <person name="Mallez S."/>
            <person name="Becker A."/>
            <person name="Gohl D.M."/>
            <person name="Silverstein K.A.T."/>
            <person name="Koren S."/>
            <person name="Bechman K.B."/>
            <person name="Herman A."/>
            <person name="Abrahante J.E."/>
            <person name="Garbe J."/>
        </authorList>
    </citation>
    <scope>NUCLEOTIDE SEQUENCE</scope>
    <source>
        <strain evidence="3">Duluth1</strain>
        <tissue evidence="3">Whole animal</tissue>
    </source>
</reference>
<dbReference type="Pfam" id="PF00059">
    <property type="entry name" value="Lectin_C"/>
    <property type="match status" value="1"/>
</dbReference>
<proteinExistence type="predicted"/>
<evidence type="ECO:0000313" key="4">
    <source>
        <dbReference type="Proteomes" id="UP000828390"/>
    </source>
</evidence>
<name>A0A9D4DTE6_DREPO</name>
<dbReference type="InterPro" id="IPR016186">
    <property type="entry name" value="C-type_lectin-like/link_sf"/>
</dbReference>
<gene>
    <name evidence="3" type="ORF">DPMN_189364</name>
</gene>
<reference evidence="3" key="1">
    <citation type="journal article" date="2019" name="bioRxiv">
        <title>The Genome of the Zebra Mussel, Dreissena polymorpha: A Resource for Invasive Species Research.</title>
        <authorList>
            <person name="McCartney M.A."/>
            <person name="Auch B."/>
            <person name="Kono T."/>
            <person name="Mallez S."/>
            <person name="Zhang Y."/>
            <person name="Obille A."/>
            <person name="Becker A."/>
            <person name="Abrahante J.E."/>
            <person name="Garbe J."/>
            <person name="Badalamenti J.P."/>
            <person name="Herman A."/>
            <person name="Mangelson H."/>
            <person name="Liachko I."/>
            <person name="Sullivan S."/>
            <person name="Sone E.D."/>
            <person name="Koren S."/>
            <person name="Silverstein K.A.T."/>
            <person name="Beckman K.B."/>
            <person name="Gohl D.M."/>
        </authorList>
    </citation>
    <scope>NUCLEOTIDE SEQUENCE</scope>
    <source>
        <strain evidence="3">Duluth1</strain>
        <tissue evidence="3">Whole animal</tissue>
    </source>
</reference>
<dbReference type="PROSITE" id="PS50041">
    <property type="entry name" value="C_TYPE_LECTIN_2"/>
    <property type="match status" value="1"/>
</dbReference>
<feature type="domain" description="C-type lectin" evidence="2">
    <location>
        <begin position="1"/>
        <end position="81"/>
    </location>
</feature>
<evidence type="ECO:0000256" key="1">
    <source>
        <dbReference type="ARBA" id="ARBA00023157"/>
    </source>
</evidence>
<dbReference type="InterPro" id="IPR001304">
    <property type="entry name" value="C-type_lectin-like"/>
</dbReference>
<comment type="caution">
    <text evidence="3">The sequence shown here is derived from an EMBL/GenBank/DDBJ whole genome shotgun (WGS) entry which is preliminary data.</text>
</comment>
<sequence length="83" mass="9897">MNEADFESLVQIYEAYTAWIGGQKIMDTWQWITRERTQIEMEYQHWNPGKPVNYTDACIAMWTSSGWQDYPCTGNMWFICNSK</sequence>
<keyword evidence="1" id="KW-1015">Disulfide bond</keyword>
<dbReference type="EMBL" id="JAIWYP010000010">
    <property type="protein sequence ID" value="KAH3754683.1"/>
    <property type="molecule type" value="Genomic_DNA"/>
</dbReference>
<dbReference type="InterPro" id="IPR018378">
    <property type="entry name" value="C-type_lectin_CS"/>
</dbReference>
<dbReference type="Proteomes" id="UP000828390">
    <property type="component" value="Unassembled WGS sequence"/>
</dbReference>
<accession>A0A9D4DTE6</accession>
<organism evidence="3 4">
    <name type="scientific">Dreissena polymorpha</name>
    <name type="common">Zebra mussel</name>
    <name type="synonym">Mytilus polymorpha</name>
    <dbReference type="NCBI Taxonomy" id="45954"/>
    <lineage>
        <taxon>Eukaryota</taxon>
        <taxon>Metazoa</taxon>
        <taxon>Spiralia</taxon>
        <taxon>Lophotrochozoa</taxon>
        <taxon>Mollusca</taxon>
        <taxon>Bivalvia</taxon>
        <taxon>Autobranchia</taxon>
        <taxon>Heteroconchia</taxon>
        <taxon>Euheterodonta</taxon>
        <taxon>Imparidentia</taxon>
        <taxon>Neoheterodontei</taxon>
        <taxon>Myida</taxon>
        <taxon>Dreissenoidea</taxon>
        <taxon>Dreissenidae</taxon>
        <taxon>Dreissena</taxon>
    </lineage>
</organism>
<dbReference type="SUPFAM" id="SSF56436">
    <property type="entry name" value="C-type lectin-like"/>
    <property type="match status" value="1"/>
</dbReference>
<dbReference type="Gene3D" id="3.10.100.10">
    <property type="entry name" value="Mannose-Binding Protein A, subunit A"/>
    <property type="match status" value="1"/>
</dbReference>